<gene>
    <name evidence="1" type="ORF">MELA_01375</name>
</gene>
<keyword evidence="2" id="KW-1185">Reference proteome</keyword>
<organism evidence="1 2">
    <name type="scientific">Candidatus Methylomirabilis lanthanidiphila</name>
    <dbReference type="NCBI Taxonomy" id="2211376"/>
    <lineage>
        <taxon>Bacteria</taxon>
        <taxon>Candidatus Methylomirabilota</taxon>
        <taxon>Candidatus Methylomirabilia</taxon>
        <taxon>Candidatus Methylomirabilales</taxon>
        <taxon>Candidatus Methylomirabilaceae</taxon>
        <taxon>Candidatus Methylomirabilis</taxon>
    </lineage>
</organism>
<evidence type="ECO:0000313" key="1">
    <source>
        <dbReference type="EMBL" id="VUZ85000.1"/>
    </source>
</evidence>
<reference evidence="1 2" key="1">
    <citation type="submission" date="2019-07" db="EMBL/GenBank/DDBJ databases">
        <authorList>
            <person name="Cremers G."/>
        </authorList>
    </citation>
    <scope>NUCLEOTIDE SEQUENCE [LARGE SCALE GENOMIC DNA]</scope>
</reference>
<dbReference type="Proteomes" id="UP000334340">
    <property type="component" value="Unassembled WGS sequence"/>
</dbReference>
<proteinExistence type="predicted"/>
<accession>A0A564ZI29</accession>
<dbReference type="AlphaFoldDB" id="A0A564ZI29"/>
<name>A0A564ZI29_9BACT</name>
<sequence length="58" mass="6282">MGEEEGNWSAVVLKTASCAVGDEVVILPDDVKPGNLVECHGIQQRVTYEYGAYALEKV</sequence>
<evidence type="ECO:0000313" key="2">
    <source>
        <dbReference type="Proteomes" id="UP000334340"/>
    </source>
</evidence>
<protein>
    <submittedName>
        <fullName evidence="1">Uncharacterized protein</fullName>
    </submittedName>
</protein>
<dbReference type="EMBL" id="CABIKM010000022">
    <property type="protein sequence ID" value="VUZ85000.1"/>
    <property type="molecule type" value="Genomic_DNA"/>
</dbReference>